<proteinExistence type="predicted"/>
<dbReference type="AlphaFoldDB" id="A0AAV6NLV6"/>
<sequence>MGIAEASPITMAPLLLRNLLTSLFGFAEKFLINLSKKHKLLEVIHCLSVSFFHFFLRWLPSLFPSIHQVSDDRYSLKPPKGGSYGTSGSGNGDLGVSRALTQLLSIISHVQVSSRKYEVVRSLAEKLIDENHREGIEELHEVNRAVLSTAFDRTITQIEAAMLHQGVHNDDDEDEDGETSSGPVEFWLARVVRAVCSRLGSVKDGANRTGSSAEKLAAELLWLAGKMASCGCGIEACQRWASAAQLGRLSLSAEPRLQGSLVRVAAFMFKQSREMGKDEEDEEESEKHAQTKLQMLISWLPFNGTDAPVLSIGERREVELVLGEMIGTLQGDEQEQVLAIWLHHFTYSASSDWPNLHASYAHWYSASRISSLFLESFRSDSNSQSASLWILCRFCWVLLYKLWIIDCSCGCVTFTHWENNMLWLSTSTDVFRKVVHLNLYCSEVVMVCQAATQTRFRTLKHENGIAGKPTIIVRVIACFQPLQNCQAEYFRHLLKPTRAQHFEVIVFLDGWD</sequence>
<protein>
    <submittedName>
        <fullName evidence="1">Uncharacterized protein</fullName>
    </submittedName>
</protein>
<reference evidence="1 2" key="1">
    <citation type="journal article" date="2021" name="Hortic Res">
        <title>The domestication of Cucurbita argyrosperma as revealed by the genome of its wild relative.</title>
        <authorList>
            <person name="Barrera-Redondo J."/>
            <person name="Sanchez-de la Vega G."/>
            <person name="Aguirre-Liguori J.A."/>
            <person name="Castellanos-Morales G."/>
            <person name="Gutierrez-Guerrero Y.T."/>
            <person name="Aguirre-Dugua X."/>
            <person name="Aguirre-Planter E."/>
            <person name="Tenaillon M.I."/>
            <person name="Lira-Saade R."/>
            <person name="Eguiarte L.E."/>
        </authorList>
    </citation>
    <scope>NUCLEOTIDE SEQUENCE [LARGE SCALE GENOMIC DNA]</scope>
    <source>
        <strain evidence="1">JBR-2021</strain>
    </source>
</reference>
<accession>A0AAV6NLV6</accession>
<gene>
    <name evidence="1" type="ORF">SDJN03_05470</name>
</gene>
<evidence type="ECO:0000313" key="1">
    <source>
        <dbReference type="EMBL" id="KAG6600237.1"/>
    </source>
</evidence>
<dbReference type="PANTHER" id="PTHR31060">
    <property type="entry name" value="OSJNBA0011J08.25 PROTEIN-RELATED"/>
    <property type="match status" value="1"/>
</dbReference>
<name>A0AAV6NLV6_9ROSI</name>
<dbReference type="InterPro" id="IPR038920">
    <property type="entry name" value="At3g05675-like"/>
</dbReference>
<evidence type="ECO:0000313" key="2">
    <source>
        <dbReference type="Proteomes" id="UP000685013"/>
    </source>
</evidence>
<keyword evidence="2" id="KW-1185">Reference proteome</keyword>
<comment type="caution">
    <text evidence="1">The sequence shown here is derived from an EMBL/GenBank/DDBJ whole genome shotgun (WGS) entry which is preliminary data.</text>
</comment>
<dbReference type="PANTHER" id="PTHR31060:SF4">
    <property type="entry name" value="1,8-CINEOLE SYNTHASE"/>
    <property type="match status" value="1"/>
</dbReference>
<dbReference type="EMBL" id="JAGKQH010000004">
    <property type="protein sequence ID" value="KAG6600237.1"/>
    <property type="molecule type" value="Genomic_DNA"/>
</dbReference>
<dbReference type="Proteomes" id="UP000685013">
    <property type="component" value="Chromosome 4"/>
</dbReference>
<feature type="non-terminal residue" evidence="1">
    <location>
        <position position="1"/>
    </location>
</feature>
<organism evidence="1 2">
    <name type="scientific">Cucurbita argyrosperma subsp. sororia</name>
    <dbReference type="NCBI Taxonomy" id="37648"/>
    <lineage>
        <taxon>Eukaryota</taxon>
        <taxon>Viridiplantae</taxon>
        <taxon>Streptophyta</taxon>
        <taxon>Embryophyta</taxon>
        <taxon>Tracheophyta</taxon>
        <taxon>Spermatophyta</taxon>
        <taxon>Magnoliopsida</taxon>
        <taxon>eudicotyledons</taxon>
        <taxon>Gunneridae</taxon>
        <taxon>Pentapetalae</taxon>
        <taxon>rosids</taxon>
        <taxon>fabids</taxon>
        <taxon>Cucurbitales</taxon>
        <taxon>Cucurbitaceae</taxon>
        <taxon>Cucurbiteae</taxon>
        <taxon>Cucurbita</taxon>
    </lineage>
</organism>